<dbReference type="STRING" id="1328313.DS2_00725"/>
<proteinExistence type="predicted"/>
<evidence type="ECO:0000313" key="1">
    <source>
        <dbReference type="EMBL" id="EWH12200.1"/>
    </source>
</evidence>
<dbReference type="EMBL" id="ARZY01000001">
    <property type="protein sequence ID" value="EWH12200.1"/>
    <property type="molecule type" value="Genomic_DNA"/>
</dbReference>
<keyword evidence="2" id="KW-1185">Reference proteome</keyword>
<dbReference type="RefSeq" id="WP_035012660.1">
    <property type="nucleotide sequence ID" value="NZ_ARZY01000001.1"/>
</dbReference>
<dbReference type="OrthoDB" id="197869at2"/>
<evidence type="ECO:0008006" key="3">
    <source>
        <dbReference type="Google" id="ProtNLM"/>
    </source>
</evidence>
<comment type="caution">
    <text evidence="1">The sequence shown here is derived from an EMBL/GenBank/DDBJ whole genome shotgun (WGS) entry which is preliminary data.</text>
</comment>
<dbReference type="SUPFAM" id="SSF56935">
    <property type="entry name" value="Porins"/>
    <property type="match status" value="1"/>
</dbReference>
<organism evidence="1 2">
    <name type="scientific">Catenovulum agarivorans DS-2</name>
    <dbReference type="NCBI Taxonomy" id="1328313"/>
    <lineage>
        <taxon>Bacteria</taxon>
        <taxon>Pseudomonadati</taxon>
        <taxon>Pseudomonadota</taxon>
        <taxon>Gammaproteobacteria</taxon>
        <taxon>Alteromonadales</taxon>
        <taxon>Alteromonadaceae</taxon>
        <taxon>Catenovulum</taxon>
    </lineage>
</organism>
<name>W7R3J8_9ALTE</name>
<dbReference type="eggNOG" id="COG3203">
    <property type="taxonomic scope" value="Bacteria"/>
</dbReference>
<evidence type="ECO:0000313" key="2">
    <source>
        <dbReference type="Proteomes" id="UP000019276"/>
    </source>
</evidence>
<accession>W7R3J8</accession>
<dbReference type="Proteomes" id="UP000019276">
    <property type="component" value="Unassembled WGS sequence"/>
</dbReference>
<gene>
    <name evidence="1" type="ORF">DS2_00725</name>
</gene>
<reference evidence="1 2" key="1">
    <citation type="journal article" date="2014" name="Genome Announc.">
        <title>Draft Genome Sequence of the Agar-Degrading Bacterium Catenovulum sp. Strain DS-2, Isolated from Intestines of Haliotis diversicolor.</title>
        <authorList>
            <person name="Shan D."/>
            <person name="Li X."/>
            <person name="Gu Z."/>
            <person name="Wei G."/>
            <person name="Gao Z."/>
            <person name="Shao Z."/>
        </authorList>
    </citation>
    <scope>NUCLEOTIDE SEQUENCE [LARGE SCALE GENOMIC DNA]</scope>
    <source>
        <strain evidence="1 2">DS-2</strain>
    </source>
</reference>
<sequence length="400" mass="45229">MNKNFWPIVSFVFSTLNFSAVAHESSIVEYSGFGRLIAGKVLSDDAELEGYGQAVSLTKNSLFGLQLDANISDNLSATAQLLAHSNRNRSSLGWLYLNYQLGDSWQFKVGKLHTPFFHYSDVLDVGYAYHWVSPPDEIYSSYFFRQFEGGLAEYEWLGEDITVSFQGFLGKVDQNIQVNKSVYRAQSDVYKGAAINLSFLDFVVRVSQTKGDYRIVENELTPLIDGFSIAGQTNPLFTDLAQKLTIDGDIKFNQFSFHYPMLEHFFQFEFIKVDHNIEALSLLKAYYLTLGKHINQYTFHFTYSRRHAGYLAGLDKLELTTGDAQLDFAISSYNEFLQTRPDADAKSITLGMRYDVAPKVALKIDLRKTWGQPFIGLPSAVQLTFDGSALLMLGGVEWVF</sequence>
<dbReference type="AlphaFoldDB" id="W7R3J8"/>
<protein>
    <recommendedName>
        <fullName evidence="3">Porin domain-containing protein</fullName>
    </recommendedName>
</protein>